<evidence type="ECO:0000313" key="5">
    <source>
        <dbReference type="EMBL" id="CAD7268706.1"/>
    </source>
</evidence>
<accession>A0A7R9BAT7</accession>
<dbReference type="PROSITE" id="PS50292">
    <property type="entry name" value="PEROXIDASE_3"/>
    <property type="match status" value="1"/>
</dbReference>
<evidence type="ECO:0000256" key="3">
    <source>
        <dbReference type="ARBA" id="ARBA00022559"/>
    </source>
</evidence>
<dbReference type="Gene3D" id="1.10.640.10">
    <property type="entry name" value="Haem peroxidase domain superfamily, animal type"/>
    <property type="match status" value="1"/>
</dbReference>
<dbReference type="EMBL" id="OC015806">
    <property type="protein sequence ID" value="CAD7268706.1"/>
    <property type="molecule type" value="Genomic_DNA"/>
</dbReference>
<protein>
    <recommendedName>
        <fullName evidence="6">Peroxidase</fullName>
    </recommendedName>
</protein>
<keyword evidence="3" id="KW-0575">Peroxidase</keyword>
<dbReference type="PRINTS" id="PR00457">
    <property type="entry name" value="ANPEROXIDASE"/>
</dbReference>
<keyword evidence="3" id="KW-0560">Oxidoreductase</keyword>
<dbReference type="InterPro" id="IPR037120">
    <property type="entry name" value="Haem_peroxidase_sf_animal"/>
</dbReference>
<evidence type="ECO:0008006" key="6">
    <source>
        <dbReference type="Google" id="ProtNLM"/>
    </source>
</evidence>
<dbReference type="SUPFAM" id="SSF48113">
    <property type="entry name" value="Heme-dependent peroxidases"/>
    <property type="match status" value="1"/>
</dbReference>
<dbReference type="GO" id="GO:0020037">
    <property type="term" value="F:heme binding"/>
    <property type="evidence" value="ECO:0007669"/>
    <property type="project" value="InterPro"/>
</dbReference>
<evidence type="ECO:0000256" key="2">
    <source>
        <dbReference type="ARBA" id="ARBA00022525"/>
    </source>
</evidence>
<dbReference type="InterPro" id="IPR010255">
    <property type="entry name" value="Haem_peroxidase_sf"/>
</dbReference>
<evidence type="ECO:0000256" key="4">
    <source>
        <dbReference type="ARBA" id="ARBA00023180"/>
    </source>
</evidence>
<dbReference type="GO" id="GO:0004601">
    <property type="term" value="F:peroxidase activity"/>
    <property type="evidence" value="ECO:0007669"/>
    <property type="project" value="UniProtKB-KW"/>
</dbReference>
<dbReference type="GO" id="GO:0005576">
    <property type="term" value="C:extracellular region"/>
    <property type="evidence" value="ECO:0007669"/>
    <property type="project" value="UniProtKB-SubCell"/>
</dbReference>
<evidence type="ECO:0000256" key="1">
    <source>
        <dbReference type="ARBA" id="ARBA00004613"/>
    </source>
</evidence>
<dbReference type="Pfam" id="PF03098">
    <property type="entry name" value="An_peroxidase"/>
    <property type="match status" value="2"/>
</dbReference>
<dbReference type="AlphaFoldDB" id="A0A7R9BAT7"/>
<dbReference type="PANTHER" id="PTHR11475:SF4">
    <property type="entry name" value="CHORION PEROXIDASE"/>
    <property type="match status" value="1"/>
</dbReference>
<reference evidence="5" key="1">
    <citation type="submission" date="2020-11" db="EMBL/GenBank/DDBJ databases">
        <authorList>
            <person name="Tran Van P."/>
        </authorList>
    </citation>
    <scope>NUCLEOTIDE SEQUENCE</scope>
</reference>
<dbReference type="InterPro" id="IPR019791">
    <property type="entry name" value="Haem_peroxidase_animal"/>
</dbReference>
<comment type="subcellular location">
    <subcellularLocation>
        <location evidence="1">Secreted</location>
    </subcellularLocation>
</comment>
<keyword evidence="4" id="KW-0325">Glycoprotein</keyword>
<dbReference type="PANTHER" id="PTHR11475">
    <property type="entry name" value="OXIDASE/PEROXIDASE"/>
    <property type="match status" value="1"/>
</dbReference>
<organism evidence="5">
    <name type="scientific">Timema shepardi</name>
    <name type="common">Walking stick</name>
    <dbReference type="NCBI Taxonomy" id="629360"/>
    <lineage>
        <taxon>Eukaryota</taxon>
        <taxon>Metazoa</taxon>
        <taxon>Ecdysozoa</taxon>
        <taxon>Arthropoda</taxon>
        <taxon>Hexapoda</taxon>
        <taxon>Insecta</taxon>
        <taxon>Pterygota</taxon>
        <taxon>Neoptera</taxon>
        <taxon>Polyneoptera</taxon>
        <taxon>Phasmatodea</taxon>
        <taxon>Timematodea</taxon>
        <taxon>Timematoidea</taxon>
        <taxon>Timematidae</taxon>
        <taxon>Timema</taxon>
    </lineage>
</organism>
<sequence length="227" mass="25259">MPLVAERREQMNVATAFLDGSALYGNTEEETKALRKTTDVGQLDPDACTRCEESTGIGALYSALLREHNRVARALSELNTLWDDETVFQEVRRVLAAEIQHITYKEFLPTVLGDVVLKPLELDLKDQGYYTGYSSSNHAGTFNSVATSALPIFLSMIPSKLQTVLEYVYIGELLHYVLDTNYTSPASMVLAVDYQNPLNTLQRLSKDSPKQEVPCPGPAPTYSLLMF</sequence>
<gene>
    <name evidence="5" type="ORF">TSIB3V08_LOCUS12707</name>
</gene>
<name>A0A7R9BAT7_TIMSH</name>
<dbReference type="GO" id="GO:0006979">
    <property type="term" value="P:response to oxidative stress"/>
    <property type="evidence" value="ECO:0007669"/>
    <property type="project" value="InterPro"/>
</dbReference>
<keyword evidence="2" id="KW-0964">Secreted</keyword>
<proteinExistence type="predicted"/>